<reference evidence="1" key="2">
    <citation type="journal article" date="2022" name="New Phytol.">
        <title>Evolutionary transition to the ectomycorrhizal habit in the genomes of a hyperdiverse lineage of mushroom-forming fungi.</title>
        <authorList>
            <person name="Looney B."/>
            <person name="Miyauchi S."/>
            <person name="Morin E."/>
            <person name="Drula E."/>
            <person name="Courty P.E."/>
            <person name="Kohler A."/>
            <person name="Kuo A."/>
            <person name="LaButti K."/>
            <person name="Pangilinan J."/>
            <person name="Lipzen A."/>
            <person name="Riley R."/>
            <person name="Andreopoulos W."/>
            <person name="He G."/>
            <person name="Johnson J."/>
            <person name="Nolan M."/>
            <person name="Tritt A."/>
            <person name="Barry K.W."/>
            <person name="Grigoriev I.V."/>
            <person name="Nagy L.G."/>
            <person name="Hibbett D."/>
            <person name="Henrissat B."/>
            <person name="Matheny P.B."/>
            <person name="Labbe J."/>
            <person name="Martin F.M."/>
        </authorList>
    </citation>
    <scope>NUCLEOTIDE SEQUENCE</scope>
    <source>
        <strain evidence="1">HHB10654</strain>
    </source>
</reference>
<comment type="caution">
    <text evidence="1">The sequence shown here is derived from an EMBL/GenBank/DDBJ whole genome shotgun (WGS) entry which is preliminary data.</text>
</comment>
<dbReference type="EMBL" id="MU277193">
    <property type="protein sequence ID" value="KAI0066070.1"/>
    <property type="molecule type" value="Genomic_DNA"/>
</dbReference>
<protein>
    <submittedName>
        <fullName evidence="1">Uncharacterized protein</fullName>
    </submittedName>
</protein>
<reference evidence="1" key="1">
    <citation type="submission" date="2021-03" db="EMBL/GenBank/DDBJ databases">
        <authorList>
            <consortium name="DOE Joint Genome Institute"/>
            <person name="Ahrendt S."/>
            <person name="Looney B.P."/>
            <person name="Miyauchi S."/>
            <person name="Morin E."/>
            <person name="Drula E."/>
            <person name="Courty P.E."/>
            <person name="Chicoki N."/>
            <person name="Fauchery L."/>
            <person name="Kohler A."/>
            <person name="Kuo A."/>
            <person name="Labutti K."/>
            <person name="Pangilinan J."/>
            <person name="Lipzen A."/>
            <person name="Riley R."/>
            <person name="Andreopoulos W."/>
            <person name="He G."/>
            <person name="Johnson J."/>
            <person name="Barry K.W."/>
            <person name="Grigoriev I.V."/>
            <person name="Nagy L."/>
            <person name="Hibbett D."/>
            <person name="Henrissat B."/>
            <person name="Matheny P.B."/>
            <person name="Labbe J."/>
            <person name="Martin F."/>
        </authorList>
    </citation>
    <scope>NUCLEOTIDE SEQUENCE</scope>
    <source>
        <strain evidence="1">HHB10654</strain>
    </source>
</reference>
<sequence length="266" mass="30535">MSLEEFTCRWEFVTTLGFEWSVIRRRQPYRWTILLYSGCRVFALLGTAMAFASLDATDSINCRLWIIFLYLFTGMALSLSSALILLRVIAIWELKTPVIVVSIACLFTNIAFCIHSAITSRATWQPVLGFCAIQHTDDRRNYILASLAADFVLLHLMLFGLLRWRRAGASREGVWHLLYTQGLQWTAVVTLAEVPPTVFILLNLNDPWNLMFQVPGFIIPTIGATRLYRGLIDYDSLLEAQLSRSPRLPSYVRYRYHDHVLTPLHC</sequence>
<dbReference type="Proteomes" id="UP000814140">
    <property type="component" value="Unassembled WGS sequence"/>
</dbReference>
<proteinExistence type="predicted"/>
<gene>
    <name evidence="1" type="ORF">BV25DRAFT_1496938</name>
</gene>
<evidence type="ECO:0000313" key="1">
    <source>
        <dbReference type="EMBL" id="KAI0066070.1"/>
    </source>
</evidence>
<keyword evidence="2" id="KW-1185">Reference proteome</keyword>
<organism evidence="1 2">
    <name type="scientific">Artomyces pyxidatus</name>
    <dbReference type="NCBI Taxonomy" id="48021"/>
    <lineage>
        <taxon>Eukaryota</taxon>
        <taxon>Fungi</taxon>
        <taxon>Dikarya</taxon>
        <taxon>Basidiomycota</taxon>
        <taxon>Agaricomycotina</taxon>
        <taxon>Agaricomycetes</taxon>
        <taxon>Russulales</taxon>
        <taxon>Auriscalpiaceae</taxon>
        <taxon>Artomyces</taxon>
    </lineage>
</organism>
<accession>A0ACB8TCG7</accession>
<name>A0ACB8TCG7_9AGAM</name>
<evidence type="ECO:0000313" key="2">
    <source>
        <dbReference type="Proteomes" id="UP000814140"/>
    </source>
</evidence>